<dbReference type="Pfam" id="PF13083">
    <property type="entry name" value="KH_KhpA-B"/>
    <property type="match status" value="1"/>
</dbReference>
<gene>
    <name evidence="6" type="primary">khpB</name>
    <name evidence="6" type="synonym">eloR</name>
    <name evidence="9" type="ORF">NPA36_09410</name>
</gene>
<comment type="subunit">
    <text evidence="6">Forms a complex with KhpA.</text>
</comment>
<evidence type="ECO:0000256" key="1">
    <source>
        <dbReference type="ARBA" id="ARBA00022490"/>
    </source>
</evidence>
<name>A0ABT1WQE8_9LACT</name>
<keyword evidence="2 6" id="KW-0694">RNA-binding</keyword>
<keyword evidence="4 6" id="KW-0143">Chaperone</keyword>
<sequence length="270" mass="30385">MSNLIRISDTTVDKAIQKGLNQLNAQANEVDITVISDAKKGIFGFWKKNAVVELRLKEDLPIEEASDLTMEVTQDAVDQIVAAAEESQELDLEEEIVELDEEEEDEEDTDHERPAEISGGYQEALLVTSRYLEDIANVYGAPATVTIEEEKGSVVFRLESDKPGLLIGKHGKIVNSLQSLTQVLVQRYVRGRISVLVDVGDYRQRRSDILKDIANRTASKVLRTKQPVFLEPLPAYERKQIHAHLSQNKRISTHSEGKEPHRYLVVEIAE</sequence>
<dbReference type="SMART" id="SM00393">
    <property type="entry name" value="R3H"/>
    <property type="match status" value="1"/>
</dbReference>
<dbReference type="RefSeq" id="WP_256945871.1">
    <property type="nucleotide sequence ID" value="NZ_JANHNZ010000013.1"/>
</dbReference>
<dbReference type="InterPro" id="IPR004087">
    <property type="entry name" value="KH_dom"/>
</dbReference>
<comment type="subcellular location">
    <subcellularLocation>
        <location evidence="6">Cytoplasm</location>
    </subcellularLocation>
</comment>
<evidence type="ECO:0000313" key="9">
    <source>
        <dbReference type="EMBL" id="MCQ9210762.1"/>
    </source>
</evidence>
<dbReference type="InterPro" id="IPR039247">
    <property type="entry name" value="KhpB"/>
</dbReference>
<organism evidence="9 10">
    <name type="scientific">Granulicatella seriolae</name>
    <dbReference type="NCBI Taxonomy" id="2967226"/>
    <lineage>
        <taxon>Bacteria</taxon>
        <taxon>Bacillati</taxon>
        <taxon>Bacillota</taxon>
        <taxon>Bacilli</taxon>
        <taxon>Lactobacillales</taxon>
        <taxon>Carnobacteriaceae</taxon>
        <taxon>Granulicatella</taxon>
    </lineage>
</organism>
<dbReference type="Gene3D" id="3.30.1370.50">
    <property type="entry name" value="R3H-like domain"/>
    <property type="match status" value="1"/>
</dbReference>
<dbReference type="Proteomes" id="UP001059480">
    <property type="component" value="Unassembled WGS sequence"/>
</dbReference>
<keyword evidence="5 6" id="KW-0961">Cell wall biogenesis/degradation</keyword>
<feature type="domain" description="R3H" evidence="8">
    <location>
        <begin position="204"/>
        <end position="270"/>
    </location>
</feature>
<dbReference type="SMART" id="SM00322">
    <property type="entry name" value="KH"/>
    <property type="match status" value="1"/>
</dbReference>
<comment type="function">
    <text evidence="6">A probable RNA chaperone. Forms a complex with KhpA which binds to cellular RNA and controls its expression. Plays a role in peptidoglycan (PG) homeostasis and cell length regulation.</text>
</comment>
<dbReference type="InterPro" id="IPR015946">
    <property type="entry name" value="KH_dom-like_a/b"/>
</dbReference>
<dbReference type="Gene3D" id="3.30.300.20">
    <property type="match status" value="1"/>
</dbReference>
<evidence type="ECO:0000259" key="8">
    <source>
        <dbReference type="PROSITE" id="PS51061"/>
    </source>
</evidence>
<dbReference type="SMART" id="SM01245">
    <property type="entry name" value="Jag_N"/>
    <property type="match status" value="1"/>
</dbReference>
<feature type="coiled-coil region" evidence="7">
    <location>
        <begin position="82"/>
        <end position="112"/>
    </location>
</feature>
<dbReference type="HAMAP" id="MF_00867">
    <property type="entry name" value="KhpB"/>
    <property type="match status" value="1"/>
</dbReference>
<protein>
    <recommendedName>
        <fullName evidence="6">RNA-binding protein KhpB</fullName>
    </recommendedName>
    <alternativeName>
        <fullName evidence="6">RNA-binding protein EloR</fullName>
    </alternativeName>
</protein>
<reference evidence="9" key="3">
    <citation type="journal article" date="2023" name="Microbiol. Resour. Announc.">
        <title>Draft Genome Sequence of Granulicatella sp. Strain S8, Isolated from a Marine Fish, Seriola quinqueradiata.</title>
        <authorList>
            <person name="Lee M."/>
            <person name="Farooq A."/>
            <person name="Jeong J.B."/>
            <person name="Jung M.Y."/>
        </authorList>
    </citation>
    <scope>NUCLEOTIDE SEQUENCE</scope>
    <source>
        <strain evidence="9">S8</strain>
    </source>
</reference>
<dbReference type="CDD" id="cd02644">
    <property type="entry name" value="R3H_jag"/>
    <property type="match status" value="1"/>
</dbReference>
<evidence type="ECO:0000256" key="2">
    <source>
        <dbReference type="ARBA" id="ARBA00022884"/>
    </source>
</evidence>
<comment type="domain">
    <text evidence="6">Has an N-terminal Jag-N domain and 2 RNA-binding domains (KH and R3H).</text>
</comment>
<comment type="caution">
    <text evidence="6">Lacks conserved residue(s) required for the propagation of feature annotation.</text>
</comment>
<dbReference type="PANTHER" id="PTHR35800:SF1">
    <property type="entry name" value="RNA-BINDING PROTEIN KHPB"/>
    <property type="match status" value="1"/>
</dbReference>
<dbReference type="EMBL" id="JANHNZ010000013">
    <property type="protein sequence ID" value="MCQ9210762.1"/>
    <property type="molecule type" value="Genomic_DNA"/>
</dbReference>
<dbReference type="InterPro" id="IPR034079">
    <property type="entry name" value="R3H_KhpB"/>
</dbReference>
<proteinExistence type="inferred from homology"/>
<comment type="caution">
    <text evidence="9">The sequence shown here is derived from an EMBL/GenBank/DDBJ whole genome shotgun (WGS) entry which is preliminary data.</text>
</comment>
<keyword evidence="7" id="KW-0175">Coiled coil</keyword>
<dbReference type="PROSITE" id="PS51061">
    <property type="entry name" value="R3H"/>
    <property type="match status" value="1"/>
</dbReference>
<dbReference type="SUPFAM" id="SSF82708">
    <property type="entry name" value="R3H domain"/>
    <property type="match status" value="1"/>
</dbReference>
<evidence type="ECO:0000256" key="7">
    <source>
        <dbReference type="SAM" id="Coils"/>
    </source>
</evidence>
<dbReference type="PANTHER" id="PTHR35800">
    <property type="entry name" value="PROTEIN JAG"/>
    <property type="match status" value="1"/>
</dbReference>
<comment type="similarity">
    <text evidence="6">Belongs to the KhpB RNA-binding protein family.</text>
</comment>
<keyword evidence="1 6" id="KW-0963">Cytoplasm</keyword>
<dbReference type="InterPro" id="IPR032782">
    <property type="entry name" value="KhpB_N"/>
</dbReference>
<dbReference type="Pfam" id="PF01424">
    <property type="entry name" value="R3H"/>
    <property type="match status" value="1"/>
</dbReference>
<dbReference type="NCBIfam" id="NF041568">
    <property type="entry name" value="Jag_EloR"/>
    <property type="match status" value="1"/>
</dbReference>
<evidence type="ECO:0000313" key="10">
    <source>
        <dbReference type="Proteomes" id="UP001059480"/>
    </source>
</evidence>
<reference evidence="9" key="2">
    <citation type="journal article" date="2023" name="Curr. Microbiol.">
        <title>Granulicatella seriolae sp. nov., a Novel Facultative Anaerobe Isolated from Yellowtail Marine Fish.</title>
        <authorList>
            <person name="Lee M."/>
            <person name="Choi Y.J."/>
            <person name="Farooq A."/>
            <person name="Jeong J.B."/>
            <person name="Jung M.Y."/>
        </authorList>
    </citation>
    <scope>NUCLEOTIDE SEQUENCE</scope>
    <source>
        <strain evidence="9">S8</strain>
    </source>
</reference>
<dbReference type="InterPro" id="IPR001374">
    <property type="entry name" value="R3H_dom"/>
</dbReference>
<dbReference type="Pfam" id="PF14804">
    <property type="entry name" value="Jag_N"/>
    <property type="match status" value="1"/>
</dbReference>
<evidence type="ECO:0000256" key="3">
    <source>
        <dbReference type="ARBA" id="ARBA00022960"/>
    </source>
</evidence>
<keyword evidence="10" id="KW-1185">Reference proteome</keyword>
<accession>A0ABT1WQE8</accession>
<dbReference type="CDD" id="cd02414">
    <property type="entry name" value="KH-II_Jag"/>
    <property type="match status" value="1"/>
</dbReference>
<evidence type="ECO:0000256" key="5">
    <source>
        <dbReference type="ARBA" id="ARBA00023316"/>
    </source>
</evidence>
<reference evidence="9" key="1">
    <citation type="submission" date="2022-07" db="EMBL/GenBank/DDBJ databases">
        <authorList>
            <person name="Jung M.-Y."/>
            <person name="Lee M."/>
        </authorList>
    </citation>
    <scope>NUCLEOTIDE SEQUENCE</scope>
    <source>
        <strain evidence="9">S8</strain>
    </source>
</reference>
<evidence type="ECO:0000256" key="6">
    <source>
        <dbReference type="HAMAP-Rule" id="MF_00867"/>
    </source>
</evidence>
<evidence type="ECO:0000256" key="4">
    <source>
        <dbReference type="ARBA" id="ARBA00023186"/>
    </source>
</evidence>
<dbReference type="InterPro" id="IPR038008">
    <property type="entry name" value="Jag_KH"/>
</dbReference>
<dbReference type="InterPro" id="IPR036867">
    <property type="entry name" value="R3H_dom_sf"/>
</dbReference>
<keyword evidence="3 6" id="KW-0133">Cell shape</keyword>
<dbReference type="InterPro" id="IPR038247">
    <property type="entry name" value="Jag_N_dom_sf"/>
</dbReference>
<dbReference type="Gene3D" id="3.30.30.80">
    <property type="entry name" value="probable RNA-binding protein from clostridium symbiosum atcc 14940"/>
    <property type="match status" value="1"/>
</dbReference>